<dbReference type="PANTHER" id="PTHR10217">
    <property type="entry name" value="VOLTAGE AND LIGAND GATED POTASSIUM CHANNEL"/>
    <property type="match status" value="1"/>
</dbReference>
<organism evidence="11 12">
    <name type="scientific">Volvox africanus</name>
    <dbReference type="NCBI Taxonomy" id="51714"/>
    <lineage>
        <taxon>Eukaryota</taxon>
        <taxon>Viridiplantae</taxon>
        <taxon>Chlorophyta</taxon>
        <taxon>core chlorophytes</taxon>
        <taxon>Chlorophyceae</taxon>
        <taxon>CS clade</taxon>
        <taxon>Chlamydomonadales</taxon>
        <taxon>Volvocaceae</taxon>
        <taxon>Volvox</taxon>
    </lineage>
</organism>
<evidence type="ECO:0000313" key="12">
    <source>
        <dbReference type="Proteomes" id="UP001165090"/>
    </source>
</evidence>
<evidence type="ECO:0000256" key="8">
    <source>
        <dbReference type="SAM" id="MobiDB-lite"/>
    </source>
</evidence>
<feature type="compositionally biased region" description="Low complexity" evidence="8">
    <location>
        <begin position="1260"/>
        <end position="1278"/>
    </location>
</feature>
<name>A0ABQ5RSD5_9CHLO</name>
<feature type="transmembrane region" description="Helical" evidence="9">
    <location>
        <begin position="272"/>
        <end position="298"/>
    </location>
</feature>
<feature type="transmembrane region" description="Helical" evidence="9">
    <location>
        <begin position="310"/>
        <end position="338"/>
    </location>
</feature>
<feature type="region of interest" description="Disordered" evidence="8">
    <location>
        <begin position="955"/>
        <end position="976"/>
    </location>
</feature>
<evidence type="ECO:0000259" key="10">
    <source>
        <dbReference type="PROSITE" id="PS50042"/>
    </source>
</evidence>
<feature type="region of interest" description="Disordered" evidence="8">
    <location>
        <begin position="1062"/>
        <end position="1122"/>
    </location>
</feature>
<evidence type="ECO:0000256" key="4">
    <source>
        <dbReference type="ARBA" id="ARBA00022989"/>
    </source>
</evidence>
<dbReference type="InterPro" id="IPR014710">
    <property type="entry name" value="RmlC-like_jellyroll"/>
</dbReference>
<evidence type="ECO:0000256" key="3">
    <source>
        <dbReference type="ARBA" id="ARBA00022692"/>
    </source>
</evidence>
<feature type="compositionally biased region" description="Polar residues" evidence="8">
    <location>
        <begin position="769"/>
        <end position="794"/>
    </location>
</feature>
<keyword evidence="6 9" id="KW-0472">Membrane</keyword>
<dbReference type="SUPFAM" id="SSF51206">
    <property type="entry name" value="cAMP-binding domain-like"/>
    <property type="match status" value="1"/>
</dbReference>
<keyword evidence="2" id="KW-0813">Transport</keyword>
<feature type="compositionally biased region" description="Low complexity" evidence="8">
    <location>
        <begin position="960"/>
        <end position="972"/>
    </location>
</feature>
<feature type="transmembrane region" description="Helical" evidence="9">
    <location>
        <begin position="209"/>
        <end position="225"/>
    </location>
</feature>
<dbReference type="Proteomes" id="UP001165090">
    <property type="component" value="Unassembled WGS sequence"/>
</dbReference>
<feature type="region of interest" description="Disordered" evidence="8">
    <location>
        <begin position="1000"/>
        <end position="1024"/>
    </location>
</feature>
<keyword evidence="7" id="KW-0175">Coiled coil</keyword>
<feature type="non-terminal residue" evidence="11">
    <location>
        <position position="1555"/>
    </location>
</feature>
<feature type="compositionally biased region" description="Gly residues" evidence="8">
    <location>
        <begin position="1001"/>
        <end position="1013"/>
    </location>
</feature>
<feature type="compositionally biased region" description="Low complexity" evidence="8">
    <location>
        <begin position="1087"/>
        <end position="1117"/>
    </location>
</feature>
<keyword evidence="4 9" id="KW-1133">Transmembrane helix</keyword>
<feature type="compositionally biased region" description="Gly residues" evidence="8">
    <location>
        <begin position="1431"/>
        <end position="1445"/>
    </location>
</feature>
<dbReference type="Pfam" id="PF00027">
    <property type="entry name" value="cNMP_binding"/>
    <property type="match status" value="1"/>
</dbReference>
<evidence type="ECO:0000256" key="2">
    <source>
        <dbReference type="ARBA" id="ARBA00022448"/>
    </source>
</evidence>
<keyword evidence="5" id="KW-0406">Ion transport</keyword>
<dbReference type="SMART" id="SM00100">
    <property type="entry name" value="cNMP"/>
    <property type="match status" value="1"/>
</dbReference>
<evidence type="ECO:0000313" key="11">
    <source>
        <dbReference type="EMBL" id="GLI60371.1"/>
    </source>
</evidence>
<feature type="region of interest" description="Disordered" evidence="8">
    <location>
        <begin position="1509"/>
        <end position="1534"/>
    </location>
</feature>
<evidence type="ECO:0000256" key="1">
    <source>
        <dbReference type="ARBA" id="ARBA00004141"/>
    </source>
</evidence>
<dbReference type="Gene3D" id="2.60.120.10">
    <property type="entry name" value="Jelly Rolls"/>
    <property type="match status" value="1"/>
</dbReference>
<feature type="transmembrane region" description="Helical" evidence="9">
    <location>
        <begin position="83"/>
        <end position="103"/>
    </location>
</feature>
<gene>
    <name evidence="11" type="ORF">VaNZ11_002496</name>
</gene>
<comment type="subcellular location">
    <subcellularLocation>
        <location evidence="1">Membrane</location>
        <topology evidence="1">Multi-pass membrane protein</topology>
    </subcellularLocation>
</comment>
<evidence type="ECO:0000256" key="7">
    <source>
        <dbReference type="SAM" id="Coils"/>
    </source>
</evidence>
<feature type="region of interest" description="Disordered" evidence="8">
    <location>
        <begin position="856"/>
        <end position="906"/>
    </location>
</feature>
<feature type="transmembrane region" description="Helical" evidence="9">
    <location>
        <begin position="183"/>
        <end position="203"/>
    </location>
</feature>
<feature type="transmembrane region" description="Helical" evidence="9">
    <location>
        <begin position="115"/>
        <end position="134"/>
    </location>
</feature>
<feature type="region of interest" description="Disordered" evidence="8">
    <location>
        <begin position="1431"/>
        <end position="1459"/>
    </location>
</feature>
<reference evidence="11 12" key="1">
    <citation type="journal article" date="2023" name="IScience">
        <title>Expanded male sex-determining region conserved during the evolution of homothallism in the green alga Volvox.</title>
        <authorList>
            <person name="Yamamoto K."/>
            <person name="Matsuzaki R."/>
            <person name="Mahakham W."/>
            <person name="Heman W."/>
            <person name="Sekimoto H."/>
            <person name="Kawachi M."/>
            <person name="Minakuchi Y."/>
            <person name="Toyoda A."/>
            <person name="Nozaki H."/>
        </authorList>
    </citation>
    <scope>NUCLEOTIDE SEQUENCE [LARGE SCALE GENOMIC DNA]</scope>
    <source>
        <strain evidence="11 12">NIES-4468</strain>
    </source>
</reference>
<protein>
    <recommendedName>
        <fullName evidence="10">Cyclic nucleotide-binding domain-containing protein</fullName>
    </recommendedName>
</protein>
<proteinExistence type="predicted"/>
<evidence type="ECO:0000256" key="6">
    <source>
        <dbReference type="ARBA" id="ARBA00023136"/>
    </source>
</evidence>
<evidence type="ECO:0000256" key="5">
    <source>
        <dbReference type="ARBA" id="ARBA00023065"/>
    </source>
</evidence>
<feature type="compositionally biased region" description="Low complexity" evidence="8">
    <location>
        <begin position="1244"/>
        <end position="1253"/>
    </location>
</feature>
<feature type="compositionally biased region" description="Pro residues" evidence="8">
    <location>
        <begin position="1077"/>
        <end position="1086"/>
    </location>
</feature>
<feature type="transmembrane region" description="Helical" evidence="9">
    <location>
        <begin position="237"/>
        <end position="260"/>
    </location>
</feature>
<feature type="domain" description="Cyclic nucleotide-binding" evidence="10">
    <location>
        <begin position="414"/>
        <end position="507"/>
    </location>
</feature>
<keyword evidence="12" id="KW-1185">Reference proteome</keyword>
<feature type="region of interest" description="Disordered" evidence="8">
    <location>
        <begin position="1192"/>
        <end position="1299"/>
    </location>
</feature>
<feature type="region of interest" description="Disordered" evidence="8">
    <location>
        <begin position="763"/>
        <end position="839"/>
    </location>
</feature>
<feature type="compositionally biased region" description="Low complexity" evidence="8">
    <location>
        <begin position="1288"/>
        <end position="1298"/>
    </location>
</feature>
<feature type="compositionally biased region" description="Polar residues" evidence="8">
    <location>
        <begin position="1216"/>
        <end position="1243"/>
    </location>
</feature>
<feature type="coiled-coil region" evidence="7">
    <location>
        <begin position="1304"/>
        <end position="1331"/>
    </location>
</feature>
<dbReference type="InterPro" id="IPR050818">
    <property type="entry name" value="KCNH_animal-type"/>
</dbReference>
<dbReference type="InterPro" id="IPR005821">
    <property type="entry name" value="Ion_trans_dom"/>
</dbReference>
<dbReference type="Gene3D" id="1.10.287.70">
    <property type="match status" value="1"/>
</dbReference>
<dbReference type="InterPro" id="IPR000595">
    <property type="entry name" value="cNMP-bd_dom"/>
</dbReference>
<accession>A0ABQ5RSD5</accession>
<evidence type="ECO:0000256" key="9">
    <source>
        <dbReference type="SAM" id="Phobius"/>
    </source>
</evidence>
<dbReference type="InterPro" id="IPR018490">
    <property type="entry name" value="cNMP-bd_dom_sf"/>
</dbReference>
<dbReference type="CDD" id="cd00038">
    <property type="entry name" value="CAP_ED"/>
    <property type="match status" value="1"/>
</dbReference>
<keyword evidence="3 9" id="KW-0812">Transmembrane</keyword>
<dbReference type="EMBL" id="BSDZ01000008">
    <property type="protein sequence ID" value="GLI60371.1"/>
    <property type="molecule type" value="Genomic_DNA"/>
</dbReference>
<dbReference type="PROSITE" id="PS50042">
    <property type="entry name" value="CNMP_BINDING_3"/>
    <property type="match status" value="1"/>
</dbReference>
<comment type="caution">
    <text evidence="11">The sequence shown here is derived from an EMBL/GenBank/DDBJ whole genome shotgun (WGS) entry which is preliminary data.</text>
</comment>
<sequence>MCLTSEHALGHYVAVTAVSVPPGLRARAAALQNPHSHFPPDESQILSSSSLTDFSQKSGSYDAAKAKGGSRLYRMANTNTRSLWLKIQVLSPLLLMDMALPLMHPASLPRMTWDIVMLVVVLYVAVVTPLKISFPEATHLLILHVVDLVATACLSVDVIVNLRTAYISPIGELVRDSRLIASRYIRGMFLLDVAAAIPFNVILHKHDQVTPWLALLKLIPLLRLVRLMKGSGHVGSLLAMGRLIIFMLLVAHWACCFWHYLSEAIPEWPWMFTVRCTACSASLQYLMGFYSAFLLLLGDKPDTHNNLERAVVTGLLFLGALLYAVVVGSMSLLVASMFAAASRHRQRAAMLDDALRYRGVNEDVRDQVGEYFAYLAQFQHPGTDGVAFLQELPVGLYGDVMGTMFGPRLSRVQLFMHCERPFLWRLSQRLRLSLHMSGDIIYDVGSVGHDMYIIWKGAVALVDQDGGMIALLCDGDHFGERGVMAASAPRPHKAVALKPSDVMVLSRWDIQDAMKDFPESAALVKYRARTRLEDHETHGNSLWVFLAAWEQILAQQADATGFMAADGSTVLKSPAVLRRRQRQQAATMAMVATADVQQQATSCQFTLPPNRVNGSGCDVSVRAFGGSRYRGPIAEALDVVPASFVTTYRSISATTEAASAVVVAAAGVAGSLAVAAAQAKPTSRGIRGAISGLGARVTNLMRRNNGRGQKGEENNVAANEFTEREEDYPCNLAASPALSMRTSSCAVLQALVMQGQTLTAAQRRMVAAPSTQSSSGADGMQQGQQDSSNKSMQCSRAGGSLDDMWPGGLRPARPHAMLPGTMQPLPPSAAASSSSKLTRQRSLQFHPLWVESMRLEEFSDDGSGGNEADTKPSPKRRQHGEVCRPTSCQHGRQRHGRLTGGALPMRPSLTMSQQQADMVLNPGTSEIQKRSQTAPRNSCCLTPLPHQVQLRQAGVPDGMQEQQQQQAPSQQQLRRLPKEVLEAPVLPTLEEVWRRIQKAAGTGGASGNQGAGRHGLPKPSSSLQDLQIQRPLSLEKQLLRDEHGSLVLVNSAMPVPAESRYDSIDSRQPTADGFQSPFPPCQPPPRATSASTVQAASQPQVTQSSSGSTRQGSTASTFPKLLSQGYDEGMGAMLAPSQSLPPGALLHTRPIVGSAFATFAPPGLLSPMNCSPRNSATGFLPSVPLGRQLGSRSILELPGGGGVGGQPQSPPPNRLLRQSSRLLAHTTSFGRSRYPSHSTRQNRSSTGYTVTSVSGGGCSGVVSDGRTSRGGFVDSDGAVGSGGDGSDDGSWSSDSSDGGSRRLVVSLRSQLSQANARIILLETQIADMNRDPLKVPTVAAVVQREVRAALDKMGIVVNSRLSELIELLAQMSVRAENLSQVIAATDERLQHLEDEPGVAFHDLPKATAAAGAAGMSMGAAVTGAPTGGVGSGGGVGSSSGIGSGSGKLHQSSHQGIPLSTGLSREGILMARHSASGLPTAGGLAPLHLSAVESMSRGSLYFGDLESGSPEWHRSPTATVGAGAGGSGWQTGHGSKRGIGTRLGTILQGAPHQGIL</sequence>
<dbReference type="Pfam" id="PF00520">
    <property type="entry name" value="Ion_trans"/>
    <property type="match status" value="1"/>
</dbReference>
<dbReference type="PANTHER" id="PTHR10217:SF435">
    <property type="entry name" value="POTASSIUM VOLTAGE-GATED CHANNEL PROTEIN EAG"/>
    <property type="match status" value="1"/>
</dbReference>
<dbReference type="SUPFAM" id="SSF81324">
    <property type="entry name" value="Voltage-gated potassium channels"/>
    <property type="match status" value="1"/>
</dbReference>
<feature type="compositionally biased region" description="Gly residues" evidence="8">
    <location>
        <begin position="1521"/>
        <end position="1530"/>
    </location>
</feature>